<dbReference type="Proteomes" id="UP001635816">
    <property type="component" value="Unassembled WGS sequence"/>
</dbReference>
<evidence type="ECO:0000313" key="2">
    <source>
        <dbReference type="EMBL" id="MFN6548746.1"/>
    </source>
</evidence>
<feature type="compositionally biased region" description="Basic and acidic residues" evidence="1">
    <location>
        <begin position="316"/>
        <end position="331"/>
    </location>
</feature>
<keyword evidence="3" id="KW-1185">Reference proteome</keyword>
<organism evidence="2 3">
    <name type="scientific">Mycolicibacterium nivoides</name>
    <dbReference type="NCBI Taxonomy" id="2487344"/>
    <lineage>
        <taxon>Bacteria</taxon>
        <taxon>Bacillati</taxon>
        <taxon>Actinomycetota</taxon>
        <taxon>Actinomycetes</taxon>
        <taxon>Mycobacteriales</taxon>
        <taxon>Mycobacteriaceae</taxon>
        <taxon>Mycolicibacterium</taxon>
    </lineage>
</organism>
<evidence type="ECO:0000256" key="1">
    <source>
        <dbReference type="SAM" id="MobiDB-lite"/>
    </source>
</evidence>
<feature type="region of interest" description="Disordered" evidence="1">
    <location>
        <begin position="316"/>
        <end position="339"/>
    </location>
</feature>
<sequence length="339" mass="38833">MFGAFDFWLWKHYHSPAATLVAVGAFAVACFAQFQASRSAHNSSKASTLAHSAEARAQANEERAKYGWTITVHPEGDRYVLRNTGTLAAQDVRFINVDPHTMLSFEQHEGEDGPTVEPGHAVAFHAHFTFGSSGNAVELEWLPVGEAERKTFRDVLDDIPNKTFDEVVKRREVERDADAAMDRAWCAEMRKILIDLAAAWGEYKANGTSQNKTRVQGLVSALPSNMVRAMGFEVDVPRDFWGMHQWPFENFVQDAEDKELVRDNAPMIELMWNLTWVQIPRRREGDLSQPPDPWYRLEHAIHGYIELVRNREQGKVEYRDGQRDRESHERALQMMQQHK</sequence>
<gene>
    <name evidence="2" type="ORF">ACK4CT_37035</name>
</gene>
<name>A0ABW9LL57_9MYCO</name>
<reference evidence="2 3" key="1">
    <citation type="submission" date="2024-12" db="EMBL/GenBank/DDBJ databases">
        <title>The coexistence of Mycolicibacterium septicum and Mycolicibacterium nivoides in clinical samples.</title>
        <authorList>
            <person name="Wang C."/>
            <person name="Feng Y."/>
            <person name="Zong Z."/>
        </authorList>
    </citation>
    <scope>NUCLEOTIDE SEQUENCE [LARGE SCALE GENOMIC DNA]</scope>
    <source>
        <strain evidence="2 3">120309</strain>
    </source>
</reference>
<proteinExistence type="predicted"/>
<accession>A0ABW9LL57</accession>
<evidence type="ECO:0000313" key="3">
    <source>
        <dbReference type="Proteomes" id="UP001635816"/>
    </source>
</evidence>
<dbReference type="EMBL" id="JBKBDD010000045">
    <property type="protein sequence ID" value="MFN6548746.1"/>
    <property type="molecule type" value="Genomic_DNA"/>
</dbReference>
<protein>
    <submittedName>
        <fullName evidence="2">Uncharacterized protein</fullName>
    </submittedName>
</protein>
<comment type="caution">
    <text evidence="2">The sequence shown here is derived from an EMBL/GenBank/DDBJ whole genome shotgun (WGS) entry which is preliminary data.</text>
</comment>
<dbReference type="RefSeq" id="WP_286160105.1">
    <property type="nucleotide sequence ID" value="NZ_JBKBDD010000045.1"/>
</dbReference>